<reference evidence="2" key="1">
    <citation type="submission" date="2021-10" db="EMBL/GenBank/DDBJ databases">
        <authorList>
            <person name="Piombo E."/>
        </authorList>
    </citation>
    <scope>NUCLEOTIDE SEQUENCE</scope>
</reference>
<organism evidence="2 3">
    <name type="scientific">Clonostachys byssicola</name>
    <dbReference type="NCBI Taxonomy" id="160290"/>
    <lineage>
        <taxon>Eukaryota</taxon>
        <taxon>Fungi</taxon>
        <taxon>Dikarya</taxon>
        <taxon>Ascomycota</taxon>
        <taxon>Pezizomycotina</taxon>
        <taxon>Sordariomycetes</taxon>
        <taxon>Hypocreomycetidae</taxon>
        <taxon>Hypocreales</taxon>
        <taxon>Bionectriaceae</taxon>
        <taxon>Clonostachys</taxon>
    </lineage>
</organism>
<proteinExistence type="predicted"/>
<keyword evidence="3" id="KW-1185">Reference proteome</keyword>
<feature type="compositionally biased region" description="Basic and acidic residues" evidence="1">
    <location>
        <begin position="79"/>
        <end position="88"/>
    </location>
</feature>
<protein>
    <submittedName>
        <fullName evidence="2">Uncharacterized protein</fullName>
    </submittedName>
</protein>
<evidence type="ECO:0000256" key="1">
    <source>
        <dbReference type="SAM" id="MobiDB-lite"/>
    </source>
</evidence>
<evidence type="ECO:0000313" key="2">
    <source>
        <dbReference type="EMBL" id="CAG9992527.1"/>
    </source>
</evidence>
<gene>
    <name evidence="2" type="ORF">CBYS24578_00010750</name>
</gene>
<dbReference type="Proteomes" id="UP000754883">
    <property type="component" value="Unassembled WGS sequence"/>
</dbReference>
<evidence type="ECO:0000313" key="3">
    <source>
        <dbReference type="Proteomes" id="UP000754883"/>
    </source>
</evidence>
<dbReference type="OrthoDB" id="5135333at2759"/>
<dbReference type="AlphaFoldDB" id="A0A9N9Y600"/>
<feature type="compositionally biased region" description="Basic and acidic residues" evidence="1">
    <location>
        <begin position="43"/>
        <end position="58"/>
    </location>
</feature>
<sequence length="181" mass="20952">MAPYMGSPASSSTSITKINRTKVKTSEWLEIANVPSESWRSSPEYDSKPGPEHRRDDICNSSWVWKPPRCVNSTNPDTSDSKSKHPRDLSQPSVKLNQDAAYIIAPFESTQDIPKLAWSYWGWTFQEKALIFCGKEVTWHCREMICREDMVNDDAENRSKPLGWLRLSPQHFQLFQWPDLF</sequence>
<feature type="region of interest" description="Disordered" evidence="1">
    <location>
        <begin position="35"/>
        <end position="92"/>
    </location>
</feature>
<name>A0A9N9Y600_9HYPO</name>
<comment type="caution">
    <text evidence="2">The sequence shown here is derived from an EMBL/GenBank/DDBJ whole genome shotgun (WGS) entry which is preliminary data.</text>
</comment>
<dbReference type="EMBL" id="CABFNO020001496">
    <property type="protein sequence ID" value="CAG9992527.1"/>
    <property type="molecule type" value="Genomic_DNA"/>
</dbReference>
<accession>A0A9N9Y600</accession>